<gene>
    <name evidence="3" type="ORF">L195_g022156</name>
    <name evidence="2" type="ORF">L195_g027507</name>
</gene>
<evidence type="ECO:0000313" key="3">
    <source>
        <dbReference type="EMBL" id="PNX98898.1"/>
    </source>
</evidence>
<dbReference type="PANTHER" id="PTHR36811">
    <property type="entry name" value="OS08G0444440 PROTEIN"/>
    <property type="match status" value="1"/>
</dbReference>
<evidence type="ECO:0000256" key="1">
    <source>
        <dbReference type="SAM" id="MobiDB-lite"/>
    </source>
</evidence>
<sequence length="180" mass="21036">MKMDNRMRLKVQNKKPIKRSGKKPLMKKFLDYLKSDTFLYAPLLSPQPSVFPSSNSFKVVELRKPIVKERHWFQDYLKSQGYMYDPVLELPISPQEPLQDREMIRKDVSTRRSTLNVNNQQTDNSGNVNQRSESHIPQTHLSDHLTRGQKETVKHTVYQTCRTTLASRNVTLNSQPRAHT</sequence>
<organism evidence="3 4">
    <name type="scientific">Trifolium pratense</name>
    <name type="common">Red clover</name>
    <dbReference type="NCBI Taxonomy" id="57577"/>
    <lineage>
        <taxon>Eukaryota</taxon>
        <taxon>Viridiplantae</taxon>
        <taxon>Streptophyta</taxon>
        <taxon>Embryophyta</taxon>
        <taxon>Tracheophyta</taxon>
        <taxon>Spermatophyta</taxon>
        <taxon>Magnoliopsida</taxon>
        <taxon>eudicotyledons</taxon>
        <taxon>Gunneridae</taxon>
        <taxon>Pentapetalae</taxon>
        <taxon>rosids</taxon>
        <taxon>fabids</taxon>
        <taxon>Fabales</taxon>
        <taxon>Fabaceae</taxon>
        <taxon>Papilionoideae</taxon>
        <taxon>50 kb inversion clade</taxon>
        <taxon>NPAAA clade</taxon>
        <taxon>Hologalegina</taxon>
        <taxon>IRL clade</taxon>
        <taxon>Trifolieae</taxon>
        <taxon>Trifolium</taxon>
    </lineage>
</organism>
<evidence type="ECO:0000313" key="2">
    <source>
        <dbReference type="EMBL" id="PNX71627.1"/>
    </source>
</evidence>
<accession>A0A2K3N791</accession>
<proteinExistence type="predicted"/>
<dbReference type="AlphaFoldDB" id="A0A2K3N791"/>
<dbReference type="EMBL" id="ASHM01023568">
    <property type="protein sequence ID" value="PNX71627.1"/>
    <property type="molecule type" value="Genomic_DNA"/>
</dbReference>
<dbReference type="PANTHER" id="PTHR36811:SF2">
    <property type="entry name" value="OS08G0444440 PROTEIN"/>
    <property type="match status" value="1"/>
</dbReference>
<comment type="caution">
    <text evidence="3">The sequence shown here is derived from an EMBL/GenBank/DDBJ whole genome shotgun (WGS) entry which is preliminary data.</text>
</comment>
<protein>
    <submittedName>
        <fullName evidence="3">Uncharacterized protein</fullName>
    </submittedName>
</protein>
<feature type="compositionally biased region" description="Polar residues" evidence="1">
    <location>
        <begin position="111"/>
        <end position="140"/>
    </location>
</feature>
<reference evidence="3 4" key="2">
    <citation type="journal article" date="2017" name="Front. Plant Sci.">
        <title>Gene Classification and Mining of Molecular Markers Useful in Red Clover (Trifolium pratense) Breeding.</title>
        <authorList>
            <person name="Istvanek J."/>
            <person name="Dluhosova J."/>
            <person name="Dluhos P."/>
            <person name="Patkova L."/>
            <person name="Nedelnik J."/>
            <person name="Repkova J."/>
        </authorList>
    </citation>
    <scope>NUCLEOTIDE SEQUENCE [LARGE SCALE GENOMIC DNA]</scope>
    <source>
        <strain evidence="4">cv. Tatra</strain>
        <tissue evidence="3">Young leaves</tissue>
    </source>
</reference>
<feature type="compositionally biased region" description="Basic and acidic residues" evidence="1">
    <location>
        <begin position="141"/>
        <end position="151"/>
    </location>
</feature>
<reference evidence="3 4" key="1">
    <citation type="journal article" date="2014" name="Am. J. Bot.">
        <title>Genome assembly and annotation for red clover (Trifolium pratense; Fabaceae).</title>
        <authorList>
            <person name="Istvanek J."/>
            <person name="Jaros M."/>
            <person name="Krenek A."/>
            <person name="Repkova J."/>
        </authorList>
    </citation>
    <scope>NUCLEOTIDE SEQUENCE [LARGE SCALE GENOMIC DNA]</scope>
    <source>
        <strain evidence="4">cv. Tatra</strain>
        <tissue evidence="3">Young leaves</tissue>
    </source>
</reference>
<dbReference type="EMBL" id="ASHM01017166">
    <property type="protein sequence ID" value="PNX98898.1"/>
    <property type="molecule type" value="Genomic_DNA"/>
</dbReference>
<evidence type="ECO:0000313" key="4">
    <source>
        <dbReference type="Proteomes" id="UP000236291"/>
    </source>
</evidence>
<name>A0A2K3N791_TRIPR</name>
<feature type="region of interest" description="Disordered" evidence="1">
    <location>
        <begin position="109"/>
        <end position="151"/>
    </location>
</feature>
<dbReference type="Proteomes" id="UP000236291">
    <property type="component" value="Unassembled WGS sequence"/>
</dbReference>